<dbReference type="Pfam" id="PF01551">
    <property type="entry name" value="Peptidase_M23"/>
    <property type="match status" value="1"/>
</dbReference>
<dbReference type="SUPFAM" id="SSF51261">
    <property type="entry name" value="Duplicated hybrid motif"/>
    <property type="match status" value="1"/>
</dbReference>
<evidence type="ECO:0000313" key="5">
    <source>
        <dbReference type="Proteomes" id="UP000243297"/>
    </source>
</evidence>
<dbReference type="PROSITE" id="PS51109">
    <property type="entry name" value="G5"/>
    <property type="match status" value="1"/>
</dbReference>
<dbReference type="Pfam" id="PF07501">
    <property type="entry name" value="G5"/>
    <property type="match status" value="1"/>
</dbReference>
<proteinExistence type="predicted"/>
<dbReference type="InterPro" id="IPR011055">
    <property type="entry name" value="Dup_hybrid_motif"/>
</dbReference>
<dbReference type="InterPro" id="IPR011098">
    <property type="entry name" value="G5_dom"/>
</dbReference>
<feature type="domain" description="G5" evidence="2">
    <location>
        <begin position="291"/>
        <end position="372"/>
    </location>
</feature>
<keyword evidence="5" id="KW-1185">Reference proteome</keyword>
<evidence type="ECO:0000259" key="2">
    <source>
        <dbReference type="PROSITE" id="PS51109"/>
    </source>
</evidence>
<evidence type="ECO:0000256" key="1">
    <source>
        <dbReference type="ARBA" id="ARBA00022729"/>
    </source>
</evidence>
<keyword evidence="4" id="KW-0378">Hydrolase</keyword>
<dbReference type="PANTHER" id="PTHR21666">
    <property type="entry name" value="PEPTIDASE-RELATED"/>
    <property type="match status" value="1"/>
</dbReference>
<dbReference type="InterPro" id="IPR016047">
    <property type="entry name" value="M23ase_b-sheet_dom"/>
</dbReference>
<dbReference type="InterPro" id="IPR018392">
    <property type="entry name" value="LysM"/>
</dbReference>
<accession>A0A1T4K5A5</accession>
<dbReference type="Gene3D" id="2.70.70.10">
    <property type="entry name" value="Glucose Permease (Domain IIA)"/>
    <property type="match status" value="1"/>
</dbReference>
<dbReference type="SMART" id="SM01208">
    <property type="entry name" value="G5"/>
    <property type="match status" value="1"/>
</dbReference>
<dbReference type="PANTHER" id="PTHR21666:SF289">
    <property type="entry name" value="L-ALA--D-GLU ENDOPEPTIDASE"/>
    <property type="match status" value="1"/>
</dbReference>
<sequence>MKKVLPLVIAALASLAIVFLLPQFFDVNSVKVVEAKAQIEKSILPQEVIGVRTEPKEITKIYDSGVLVGVLNDDAAVSNLLTQVYTQEYESKFPGTHLDTGNDIYEIKELSYNDYQNIDDQITQYLKEKNSYTVQVNAIDFADENGVFATIYVDDVKKYEEALHKYLMYFVEESSLNAITSNETVPALTTYGERDMSVEILQNISMKKAYASPDKIMTSTNEILDYLKWGEGVEKQYYTVVPGDTIQGVGSKNNFLSDKQVVNINDDILSSVDQVLSPGTQLNVTYFQSPIDVVVKKESLRKRDEEPGPTIYQEDASMYTNEEEVVQEAKVGSKNSLIEETWINGVIVSGEEVSSIITMQPQQEIIRVGTLEVPGNGTGTFRYPIDNPLITCRWGCYSGHRALDVQNPYNRYGPVYAADRGTVYEVGYTGINGNYMIIDHGNTGYRTYYGHMNKPTDLKVGDRVDKGDVIGQIGMTGKASGPHVHFFIIVSATGERRDPCAGFLAC</sequence>
<dbReference type="PROSITE" id="PS51782">
    <property type="entry name" value="LYSM"/>
    <property type="match status" value="1"/>
</dbReference>
<dbReference type="AlphaFoldDB" id="A0A1T4K5A5"/>
<keyword evidence="1" id="KW-0732">Signal</keyword>
<dbReference type="InterPro" id="IPR050570">
    <property type="entry name" value="Cell_wall_metabolism_enzyme"/>
</dbReference>
<dbReference type="STRING" id="118967.SAMN02745191_0320"/>
<protein>
    <submittedName>
        <fullName evidence="4">Murein DD-endopeptidase MepM and murein hydrolase activator NlpD, contain LysM domain</fullName>
    </submittedName>
</protein>
<evidence type="ECO:0000313" key="4">
    <source>
        <dbReference type="EMBL" id="SJZ37609.1"/>
    </source>
</evidence>
<dbReference type="GO" id="GO:0004222">
    <property type="term" value="F:metalloendopeptidase activity"/>
    <property type="evidence" value="ECO:0007669"/>
    <property type="project" value="TreeGrafter"/>
</dbReference>
<dbReference type="OrthoDB" id="9810477at2"/>
<dbReference type="Proteomes" id="UP000243297">
    <property type="component" value="Unassembled WGS sequence"/>
</dbReference>
<dbReference type="Gene3D" id="2.20.230.10">
    <property type="entry name" value="Resuscitation-promoting factor rpfb"/>
    <property type="match status" value="1"/>
</dbReference>
<dbReference type="CDD" id="cd12797">
    <property type="entry name" value="M23_peptidase"/>
    <property type="match status" value="1"/>
</dbReference>
<name>A0A1T4K5A5_9FIRM</name>
<dbReference type="EMBL" id="FUWY01000001">
    <property type="protein sequence ID" value="SJZ37609.1"/>
    <property type="molecule type" value="Genomic_DNA"/>
</dbReference>
<dbReference type="RefSeq" id="WP_078710767.1">
    <property type="nucleotide sequence ID" value="NZ_FUWY01000001.1"/>
</dbReference>
<organism evidence="4 5">
    <name type="scientific">Anaerorhabdus furcosa</name>
    <dbReference type="NCBI Taxonomy" id="118967"/>
    <lineage>
        <taxon>Bacteria</taxon>
        <taxon>Bacillati</taxon>
        <taxon>Bacillota</taxon>
        <taxon>Erysipelotrichia</taxon>
        <taxon>Erysipelotrichales</taxon>
        <taxon>Erysipelotrichaceae</taxon>
        <taxon>Anaerorhabdus</taxon>
    </lineage>
</organism>
<evidence type="ECO:0000259" key="3">
    <source>
        <dbReference type="PROSITE" id="PS51782"/>
    </source>
</evidence>
<reference evidence="5" key="1">
    <citation type="submission" date="2017-02" db="EMBL/GenBank/DDBJ databases">
        <authorList>
            <person name="Varghese N."/>
            <person name="Submissions S."/>
        </authorList>
    </citation>
    <scope>NUCLEOTIDE SEQUENCE [LARGE SCALE GENOMIC DNA]</scope>
    <source>
        <strain evidence="5">ATCC 25662</strain>
    </source>
</reference>
<gene>
    <name evidence="4" type="ORF">SAMN02745191_0320</name>
</gene>
<feature type="domain" description="LysM" evidence="3">
    <location>
        <begin position="236"/>
        <end position="284"/>
    </location>
</feature>